<dbReference type="GO" id="GO:0000171">
    <property type="term" value="F:ribonuclease MRP activity"/>
    <property type="evidence" value="ECO:0007669"/>
    <property type="project" value="TreeGrafter"/>
</dbReference>
<gene>
    <name evidence="3" type="ORF">QBC37DRAFT_477936</name>
</gene>
<protein>
    <recommendedName>
        <fullName evidence="2">Ribonucleases P/MRP subunit Pop8-like domain-containing protein</fullName>
    </recommendedName>
</protein>
<evidence type="ECO:0000313" key="3">
    <source>
        <dbReference type="EMBL" id="KAK4219406.1"/>
    </source>
</evidence>
<name>A0AAN6YJV8_9PEZI</name>
<feature type="region of interest" description="Disordered" evidence="1">
    <location>
        <begin position="1"/>
        <end position="49"/>
    </location>
</feature>
<evidence type="ECO:0000313" key="4">
    <source>
        <dbReference type="Proteomes" id="UP001301769"/>
    </source>
</evidence>
<sequence>MADQMDIDLPEEHHQPPQTTIPSPDKPNQNQPQSQQSQKKQSSSSSSIRELTTCTIKLPPFAYVHLSTLSSLSSSGAPITTPANPKPATTKEESSREIIDPLQVRSYCTAALQRFLGDTGAAIVPDILLIRSSSSSSKKGQKEEADIYLRLPRQDLGAFAAAITAYPGRRQVSKGNEDRWLLLQIQSCGDWLGSLIGKAEEKDIWDRD</sequence>
<dbReference type="GO" id="GO:0005655">
    <property type="term" value="C:nucleolar ribonuclease P complex"/>
    <property type="evidence" value="ECO:0007669"/>
    <property type="project" value="InterPro"/>
</dbReference>
<keyword evidence="4" id="KW-1185">Reference proteome</keyword>
<dbReference type="Pfam" id="PF20976">
    <property type="entry name" value="Pop8"/>
    <property type="match status" value="1"/>
</dbReference>
<evidence type="ECO:0000259" key="2">
    <source>
        <dbReference type="Pfam" id="PF20976"/>
    </source>
</evidence>
<dbReference type="GO" id="GO:0004526">
    <property type="term" value="F:ribonuclease P activity"/>
    <property type="evidence" value="ECO:0007669"/>
    <property type="project" value="TreeGrafter"/>
</dbReference>
<feature type="region of interest" description="Disordered" evidence="1">
    <location>
        <begin position="73"/>
        <end position="96"/>
    </location>
</feature>
<evidence type="ECO:0000256" key="1">
    <source>
        <dbReference type="SAM" id="MobiDB-lite"/>
    </source>
</evidence>
<dbReference type="AlphaFoldDB" id="A0AAN6YJV8"/>
<reference evidence="3" key="1">
    <citation type="journal article" date="2023" name="Mol. Phylogenet. Evol.">
        <title>Genome-scale phylogeny and comparative genomics of the fungal order Sordariales.</title>
        <authorList>
            <person name="Hensen N."/>
            <person name="Bonometti L."/>
            <person name="Westerberg I."/>
            <person name="Brannstrom I.O."/>
            <person name="Guillou S."/>
            <person name="Cros-Aarteil S."/>
            <person name="Calhoun S."/>
            <person name="Haridas S."/>
            <person name="Kuo A."/>
            <person name="Mondo S."/>
            <person name="Pangilinan J."/>
            <person name="Riley R."/>
            <person name="LaButti K."/>
            <person name="Andreopoulos B."/>
            <person name="Lipzen A."/>
            <person name="Chen C."/>
            <person name="Yan M."/>
            <person name="Daum C."/>
            <person name="Ng V."/>
            <person name="Clum A."/>
            <person name="Steindorff A."/>
            <person name="Ohm R.A."/>
            <person name="Martin F."/>
            <person name="Silar P."/>
            <person name="Natvig D.O."/>
            <person name="Lalanne C."/>
            <person name="Gautier V."/>
            <person name="Ament-Velasquez S.L."/>
            <person name="Kruys A."/>
            <person name="Hutchinson M.I."/>
            <person name="Powell A.J."/>
            <person name="Barry K."/>
            <person name="Miller A.N."/>
            <person name="Grigoriev I.V."/>
            <person name="Debuchy R."/>
            <person name="Gladieux P."/>
            <person name="Hiltunen Thoren M."/>
            <person name="Johannesson H."/>
        </authorList>
    </citation>
    <scope>NUCLEOTIDE SEQUENCE</scope>
    <source>
        <strain evidence="3">PSN293</strain>
    </source>
</reference>
<comment type="caution">
    <text evidence="3">The sequence shown here is derived from an EMBL/GenBank/DDBJ whole genome shotgun (WGS) entry which is preliminary data.</text>
</comment>
<proteinExistence type="predicted"/>
<dbReference type="InterPro" id="IPR049128">
    <property type="entry name" value="Pop8-like_dom"/>
</dbReference>
<dbReference type="InterPro" id="IPR020347">
    <property type="entry name" value="Pop8"/>
</dbReference>
<dbReference type="Proteomes" id="UP001301769">
    <property type="component" value="Unassembled WGS sequence"/>
</dbReference>
<dbReference type="GO" id="GO:0034965">
    <property type="term" value="P:intronic box C/D snoRNA processing"/>
    <property type="evidence" value="ECO:0007669"/>
    <property type="project" value="TreeGrafter"/>
</dbReference>
<dbReference type="GO" id="GO:0000294">
    <property type="term" value="P:nuclear-transcribed mRNA catabolic process, RNase MRP-dependent"/>
    <property type="evidence" value="ECO:0007669"/>
    <property type="project" value="TreeGrafter"/>
</dbReference>
<dbReference type="GO" id="GO:0000172">
    <property type="term" value="C:ribonuclease MRP complex"/>
    <property type="evidence" value="ECO:0007669"/>
    <property type="project" value="InterPro"/>
</dbReference>
<dbReference type="EMBL" id="MU858048">
    <property type="protein sequence ID" value="KAK4219406.1"/>
    <property type="molecule type" value="Genomic_DNA"/>
</dbReference>
<feature type="compositionally biased region" description="Low complexity" evidence="1">
    <location>
        <begin position="73"/>
        <end position="88"/>
    </location>
</feature>
<dbReference type="GO" id="GO:0008033">
    <property type="term" value="P:tRNA processing"/>
    <property type="evidence" value="ECO:0007669"/>
    <property type="project" value="InterPro"/>
</dbReference>
<feature type="compositionally biased region" description="Low complexity" evidence="1">
    <location>
        <begin position="22"/>
        <end position="47"/>
    </location>
</feature>
<dbReference type="PANTHER" id="PTHR28173">
    <property type="entry name" value="RIBONUCLEASES P/MRP PROTEIN SUBUNIT POP8"/>
    <property type="match status" value="1"/>
</dbReference>
<dbReference type="PANTHER" id="PTHR28173:SF1">
    <property type="entry name" value="RIBONUCLEASES P_MRP PROTEIN SUBUNIT POP8"/>
    <property type="match status" value="1"/>
</dbReference>
<organism evidence="3 4">
    <name type="scientific">Rhypophila decipiens</name>
    <dbReference type="NCBI Taxonomy" id="261697"/>
    <lineage>
        <taxon>Eukaryota</taxon>
        <taxon>Fungi</taxon>
        <taxon>Dikarya</taxon>
        <taxon>Ascomycota</taxon>
        <taxon>Pezizomycotina</taxon>
        <taxon>Sordariomycetes</taxon>
        <taxon>Sordariomycetidae</taxon>
        <taxon>Sordariales</taxon>
        <taxon>Naviculisporaceae</taxon>
        <taxon>Rhypophila</taxon>
    </lineage>
</organism>
<accession>A0AAN6YJV8</accession>
<feature type="domain" description="Ribonucleases P/MRP subunit Pop8-like" evidence="2">
    <location>
        <begin position="91"/>
        <end position="166"/>
    </location>
</feature>
<reference evidence="3" key="2">
    <citation type="submission" date="2023-05" db="EMBL/GenBank/DDBJ databases">
        <authorList>
            <consortium name="Lawrence Berkeley National Laboratory"/>
            <person name="Steindorff A."/>
            <person name="Hensen N."/>
            <person name="Bonometti L."/>
            <person name="Westerberg I."/>
            <person name="Brannstrom I.O."/>
            <person name="Guillou S."/>
            <person name="Cros-Aarteil S."/>
            <person name="Calhoun S."/>
            <person name="Haridas S."/>
            <person name="Kuo A."/>
            <person name="Mondo S."/>
            <person name="Pangilinan J."/>
            <person name="Riley R."/>
            <person name="Labutti K."/>
            <person name="Andreopoulos B."/>
            <person name="Lipzen A."/>
            <person name="Chen C."/>
            <person name="Yanf M."/>
            <person name="Daum C."/>
            <person name="Ng V."/>
            <person name="Clum A."/>
            <person name="Ohm R."/>
            <person name="Martin F."/>
            <person name="Silar P."/>
            <person name="Natvig D."/>
            <person name="Lalanne C."/>
            <person name="Gautier V."/>
            <person name="Ament-Velasquez S.L."/>
            <person name="Kruys A."/>
            <person name="Hutchinson M.I."/>
            <person name="Powell A.J."/>
            <person name="Barry K."/>
            <person name="Miller A.N."/>
            <person name="Grigoriev I.V."/>
            <person name="Debuchy R."/>
            <person name="Gladieux P."/>
            <person name="Thoren M.H."/>
            <person name="Johannesson H."/>
        </authorList>
    </citation>
    <scope>NUCLEOTIDE SEQUENCE</scope>
    <source>
        <strain evidence="3">PSN293</strain>
    </source>
</reference>